<protein>
    <submittedName>
        <fullName evidence="2">Prepilin-type N-terminal cleavage/methylation domain-containing protein</fullName>
    </submittedName>
</protein>
<name>A0A9C9EL71_UNCW3</name>
<organism evidence="2 3">
    <name type="scientific">candidate division WOR-3 bacterium</name>
    <dbReference type="NCBI Taxonomy" id="2052148"/>
    <lineage>
        <taxon>Bacteria</taxon>
        <taxon>Bacteria division WOR-3</taxon>
    </lineage>
</organism>
<evidence type="ECO:0000313" key="2">
    <source>
        <dbReference type="EMBL" id="HEC78123.1"/>
    </source>
</evidence>
<dbReference type="InterPro" id="IPR012902">
    <property type="entry name" value="N_methyl_site"/>
</dbReference>
<feature type="transmembrane region" description="Helical" evidence="1">
    <location>
        <begin position="12"/>
        <end position="34"/>
    </location>
</feature>
<evidence type="ECO:0000256" key="1">
    <source>
        <dbReference type="SAM" id="Phobius"/>
    </source>
</evidence>
<dbReference type="NCBIfam" id="TIGR02532">
    <property type="entry name" value="IV_pilin_GFxxxE"/>
    <property type="match status" value="1"/>
</dbReference>
<dbReference type="Pfam" id="PF07963">
    <property type="entry name" value="N_methyl"/>
    <property type="match status" value="1"/>
</dbReference>
<dbReference type="EMBL" id="DRIG01000034">
    <property type="protein sequence ID" value="HEC78123.1"/>
    <property type="molecule type" value="Genomic_DNA"/>
</dbReference>
<keyword evidence="1" id="KW-0812">Transmembrane</keyword>
<comment type="caution">
    <text evidence="2">The sequence shown here is derived from an EMBL/GenBank/DDBJ whole genome shotgun (WGS) entry which is preliminary data.</text>
</comment>
<sequence>MEVIMKKGMTLVEILVSLTILTIILGAIFSILTLQQTKATNVQATTVMQTDANIALSLLRWDLFMAGYGIGTDDPSIISGDAGNNGGADNITLYGAGLAFESDGANWSPVLVPVQNSSKIIVYRFSDLATHFSVGDELILVDQNKNLLDSGLVIAGTTWTTHAAGEITVPALELDIAPGVVSAGQGAIAFSPNLSTYFSGVTYTLNNNKQLLRGNEVFLENVEDIQFAFGVDLNDNGAIEEPNEWFDDLNSIPNYTPQLLYQHKFAIRSSFVVVTKQLLRDYQYTGGAITLENNTYTPTTYDLRRKREIVTAITWPRNLQF</sequence>
<evidence type="ECO:0000313" key="3">
    <source>
        <dbReference type="Proteomes" id="UP000885826"/>
    </source>
</evidence>
<dbReference type="Proteomes" id="UP000885826">
    <property type="component" value="Unassembled WGS sequence"/>
</dbReference>
<proteinExistence type="predicted"/>
<keyword evidence="1" id="KW-0472">Membrane</keyword>
<gene>
    <name evidence="2" type="ORF">ENI34_03150</name>
</gene>
<reference evidence="2" key="1">
    <citation type="journal article" date="2020" name="mSystems">
        <title>Genome- and Community-Level Interaction Insights into Carbon Utilization and Element Cycling Functions of Hydrothermarchaeota in Hydrothermal Sediment.</title>
        <authorList>
            <person name="Zhou Z."/>
            <person name="Liu Y."/>
            <person name="Xu W."/>
            <person name="Pan J."/>
            <person name="Luo Z.H."/>
            <person name="Li M."/>
        </authorList>
    </citation>
    <scope>NUCLEOTIDE SEQUENCE</scope>
    <source>
        <strain evidence="2">HyVt-388</strain>
    </source>
</reference>
<accession>A0A9C9EL71</accession>
<dbReference type="PROSITE" id="PS00409">
    <property type="entry name" value="PROKAR_NTER_METHYL"/>
    <property type="match status" value="1"/>
</dbReference>
<dbReference type="AlphaFoldDB" id="A0A9C9EL71"/>
<keyword evidence="1" id="KW-1133">Transmembrane helix</keyword>